<evidence type="ECO:0000256" key="5">
    <source>
        <dbReference type="ARBA" id="ARBA00023136"/>
    </source>
</evidence>
<sequence length="316" mass="34223">MDVALWTWVAVLAAIVAMLAVDLLAHGGPHRVGAREAAAWSALWVALGLGFGLVVWAFWGAERAGEYFAGYVIEKSLSVDNVFIFALIFAVFAVPRVFQHRVLFLGVLAALVLRAGFIAGGAALVAAFHWVLYAFGALLVYSAWTMYRARHEQADPSTSRSYRLLARIVPSTDTYHGQKFLVRQSGRLLATPLLLVLLLVEITDLIFAADSIPAVFAVTTEPFLVFTSNAFAILGLRALYFLLADLMHRFTHLKTGLSAILGFVGVKMLLVDLVEVPIVASLAVIVTVLAISVIASIRASGTTRRATIDRGSTPRL</sequence>
<feature type="transmembrane region" description="Helical" evidence="6">
    <location>
        <begin position="102"/>
        <end position="124"/>
    </location>
</feature>
<comment type="subcellular location">
    <subcellularLocation>
        <location evidence="1">Membrane</location>
        <topology evidence="1">Multi-pass membrane protein</topology>
    </subcellularLocation>
</comment>
<dbReference type="PANTHER" id="PTHR30238">
    <property type="entry name" value="MEMBRANE BOUND PREDICTED REDOX MODULATOR"/>
    <property type="match status" value="1"/>
</dbReference>
<evidence type="ECO:0000256" key="3">
    <source>
        <dbReference type="ARBA" id="ARBA00022692"/>
    </source>
</evidence>
<keyword evidence="3 6" id="KW-0812">Transmembrane</keyword>
<organism evidence="7 8">
    <name type="scientific">Rugosimonospora acidiphila</name>
    <dbReference type="NCBI Taxonomy" id="556531"/>
    <lineage>
        <taxon>Bacteria</taxon>
        <taxon>Bacillati</taxon>
        <taxon>Actinomycetota</taxon>
        <taxon>Actinomycetes</taxon>
        <taxon>Micromonosporales</taxon>
        <taxon>Micromonosporaceae</taxon>
        <taxon>Rugosimonospora</taxon>
    </lineage>
</organism>
<feature type="transmembrane region" description="Helical" evidence="6">
    <location>
        <begin position="255"/>
        <end position="271"/>
    </location>
</feature>
<feature type="transmembrane region" description="Helical" evidence="6">
    <location>
        <begin position="37"/>
        <end position="59"/>
    </location>
</feature>
<feature type="transmembrane region" description="Helical" evidence="6">
    <location>
        <begin position="130"/>
        <end position="147"/>
    </location>
</feature>
<evidence type="ECO:0000256" key="4">
    <source>
        <dbReference type="ARBA" id="ARBA00022989"/>
    </source>
</evidence>
<comment type="caution">
    <text evidence="7">The sequence shown here is derived from an EMBL/GenBank/DDBJ whole genome shotgun (WGS) entry which is preliminary data.</text>
</comment>
<dbReference type="PANTHER" id="PTHR30238:SF0">
    <property type="entry name" value="THYLAKOID MEMBRANE PROTEIN TERC, CHLOROPLASTIC"/>
    <property type="match status" value="1"/>
</dbReference>
<comment type="similarity">
    <text evidence="2">Belongs to the TerC family.</text>
</comment>
<evidence type="ECO:0000256" key="2">
    <source>
        <dbReference type="ARBA" id="ARBA00007511"/>
    </source>
</evidence>
<dbReference type="NCBIfam" id="TIGR03718">
    <property type="entry name" value="R_switched_Alx"/>
    <property type="match status" value="1"/>
</dbReference>
<proteinExistence type="inferred from homology"/>
<accession>A0ABP9RLQ4</accession>
<dbReference type="InterPro" id="IPR005496">
    <property type="entry name" value="Integral_membrane_TerC"/>
</dbReference>
<feature type="transmembrane region" description="Helical" evidence="6">
    <location>
        <begin position="188"/>
        <end position="208"/>
    </location>
</feature>
<dbReference type="RefSeq" id="WP_345626994.1">
    <property type="nucleotide sequence ID" value="NZ_BAABJQ010000003.1"/>
</dbReference>
<keyword evidence="8" id="KW-1185">Reference proteome</keyword>
<evidence type="ECO:0000313" key="8">
    <source>
        <dbReference type="Proteomes" id="UP001501570"/>
    </source>
</evidence>
<dbReference type="Proteomes" id="UP001501570">
    <property type="component" value="Unassembled WGS sequence"/>
</dbReference>
<dbReference type="Pfam" id="PF03741">
    <property type="entry name" value="TerC"/>
    <property type="match status" value="1"/>
</dbReference>
<reference evidence="8" key="1">
    <citation type="journal article" date="2019" name="Int. J. Syst. Evol. Microbiol.">
        <title>The Global Catalogue of Microorganisms (GCM) 10K type strain sequencing project: providing services to taxonomists for standard genome sequencing and annotation.</title>
        <authorList>
            <consortium name="The Broad Institute Genomics Platform"/>
            <consortium name="The Broad Institute Genome Sequencing Center for Infectious Disease"/>
            <person name="Wu L."/>
            <person name="Ma J."/>
        </authorList>
    </citation>
    <scope>NUCLEOTIDE SEQUENCE [LARGE SCALE GENOMIC DNA]</scope>
    <source>
        <strain evidence="8">JCM 18304</strain>
    </source>
</reference>
<keyword evidence="5 6" id="KW-0472">Membrane</keyword>
<name>A0ABP9RLQ4_9ACTN</name>
<evidence type="ECO:0000256" key="1">
    <source>
        <dbReference type="ARBA" id="ARBA00004141"/>
    </source>
</evidence>
<feature type="transmembrane region" description="Helical" evidence="6">
    <location>
        <begin position="277"/>
        <end position="297"/>
    </location>
</feature>
<feature type="transmembrane region" description="Helical" evidence="6">
    <location>
        <begin position="79"/>
        <end position="95"/>
    </location>
</feature>
<evidence type="ECO:0000256" key="6">
    <source>
        <dbReference type="SAM" id="Phobius"/>
    </source>
</evidence>
<dbReference type="EMBL" id="BAABJQ010000003">
    <property type="protein sequence ID" value="GAA5180472.1"/>
    <property type="molecule type" value="Genomic_DNA"/>
</dbReference>
<gene>
    <name evidence="7" type="ORF">GCM10023322_12850</name>
</gene>
<feature type="transmembrane region" description="Helical" evidence="6">
    <location>
        <begin position="6"/>
        <end position="25"/>
    </location>
</feature>
<feature type="transmembrane region" description="Helical" evidence="6">
    <location>
        <begin position="223"/>
        <end position="243"/>
    </location>
</feature>
<keyword evidence="4 6" id="KW-1133">Transmembrane helix</keyword>
<dbReference type="InterPro" id="IPR022369">
    <property type="entry name" value="Integral_membrane_TerC_rswitch"/>
</dbReference>
<evidence type="ECO:0000313" key="7">
    <source>
        <dbReference type="EMBL" id="GAA5180472.1"/>
    </source>
</evidence>
<protein>
    <submittedName>
        <fullName evidence="7">TerC family protein</fullName>
    </submittedName>
</protein>